<dbReference type="eggNOG" id="ENOG502RRUE">
    <property type="taxonomic scope" value="Eukaryota"/>
</dbReference>
<evidence type="ECO:0000313" key="3">
    <source>
        <dbReference type="Proteomes" id="UP000026960"/>
    </source>
</evidence>
<name>A0A0D3GRA6_9ORYZ</name>
<evidence type="ECO:0000256" key="1">
    <source>
        <dbReference type="SAM" id="MobiDB-lite"/>
    </source>
</evidence>
<dbReference type="EnsemblPlants" id="OBART07G15220.1">
    <property type="protein sequence ID" value="OBART07G15220.1"/>
    <property type="gene ID" value="OBART07G15220"/>
</dbReference>
<dbReference type="Proteomes" id="UP000026960">
    <property type="component" value="Chromosome 7"/>
</dbReference>
<protein>
    <submittedName>
        <fullName evidence="2">Uncharacterized protein</fullName>
    </submittedName>
</protein>
<evidence type="ECO:0000313" key="2">
    <source>
        <dbReference type="EnsemblPlants" id="OBART07G15220.1"/>
    </source>
</evidence>
<sequence>MGIESAPDDPRRQHPAVSIPEDETTSEAAAMSAAEERKRLALKEFWEEERRTSRERMLVFAERGEAYKKHGAHPMLPPFEITHLPDLLERAWGWDRILPYYPGSRSWPQYKAYLHEYYRRNGDDDNDLAALADLCIKGENELMYLLNRRPQIFKADEITLSKKITNCAYQMVSMECSEFPAATVALKCITKEADLMCQSVVSGAATTSSMVTSNSIRRCALRFMTYKGPEHVPATATMMAIMKESELLRNNLLGKADTFDWSFSVRNGGLSAMYKIYLELPTEEELRSGSTIGESVVNESDDRHCSENDIGKNNNLQEIEKINQGIILQETEGIIQETKEDVVKVDNLDESKEHEVKEDGVKRHNLDESLKQKTEEVGNGVNHTIHGKKLQEFLIITDEYDERTLLLSPLEKKKPRNWKIGCFSWLKPGVRVNGSERAGV</sequence>
<feature type="region of interest" description="Disordered" evidence="1">
    <location>
        <begin position="1"/>
        <end position="33"/>
    </location>
</feature>
<dbReference type="Gramene" id="OBART07G15220.1">
    <property type="protein sequence ID" value="OBART07G15220.1"/>
    <property type="gene ID" value="OBART07G15220"/>
</dbReference>
<accession>A0A0D3GRA6</accession>
<reference evidence="2" key="2">
    <citation type="submission" date="2015-03" db="UniProtKB">
        <authorList>
            <consortium name="EnsemblPlants"/>
        </authorList>
    </citation>
    <scope>IDENTIFICATION</scope>
</reference>
<dbReference type="PaxDb" id="65489-OBART07G15220.1"/>
<dbReference type="STRING" id="65489.A0A0D3GRA6"/>
<keyword evidence="3" id="KW-1185">Reference proteome</keyword>
<organism evidence="2">
    <name type="scientific">Oryza barthii</name>
    <dbReference type="NCBI Taxonomy" id="65489"/>
    <lineage>
        <taxon>Eukaryota</taxon>
        <taxon>Viridiplantae</taxon>
        <taxon>Streptophyta</taxon>
        <taxon>Embryophyta</taxon>
        <taxon>Tracheophyta</taxon>
        <taxon>Spermatophyta</taxon>
        <taxon>Magnoliopsida</taxon>
        <taxon>Liliopsida</taxon>
        <taxon>Poales</taxon>
        <taxon>Poaceae</taxon>
        <taxon>BOP clade</taxon>
        <taxon>Oryzoideae</taxon>
        <taxon>Oryzeae</taxon>
        <taxon>Oryzinae</taxon>
        <taxon>Oryza</taxon>
    </lineage>
</organism>
<proteinExistence type="predicted"/>
<dbReference type="AlphaFoldDB" id="A0A0D3GRA6"/>
<reference evidence="2" key="1">
    <citation type="journal article" date="2009" name="Rice">
        <title>De Novo Next Generation Sequencing of Plant Genomes.</title>
        <authorList>
            <person name="Rounsley S."/>
            <person name="Marri P.R."/>
            <person name="Yu Y."/>
            <person name="He R."/>
            <person name="Sisneros N."/>
            <person name="Goicoechea J.L."/>
            <person name="Lee S.J."/>
            <person name="Angelova A."/>
            <person name="Kudrna D."/>
            <person name="Luo M."/>
            <person name="Affourtit J."/>
            <person name="Desany B."/>
            <person name="Knight J."/>
            <person name="Niazi F."/>
            <person name="Egholm M."/>
            <person name="Wing R.A."/>
        </authorList>
    </citation>
    <scope>NUCLEOTIDE SEQUENCE [LARGE SCALE GENOMIC DNA]</scope>
    <source>
        <strain evidence="2">cv. IRGC 105608</strain>
    </source>
</reference>
<dbReference type="HOGENOM" id="CLU_623151_0_0_1"/>